<dbReference type="EMBL" id="QBIY01013464">
    <property type="protein sequence ID" value="RXN04080.1"/>
    <property type="molecule type" value="Genomic_DNA"/>
</dbReference>
<evidence type="ECO:0000256" key="1">
    <source>
        <dbReference type="SAM" id="MobiDB-lite"/>
    </source>
</evidence>
<protein>
    <submittedName>
        <fullName evidence="2">Uncharacterized protein</fullName>
    </submittedName>
</protein>
<gene>
    <name evidence="2" type="ORF">ROHU_013162</name>
</gene>
<evidence type="ECO:0000313" key="2">
    <source>
        <dbReference type="EMBL" id="RXN04080.1"/>
    </source>
</evidence>
<sequence>MPYLSHMCQLLTTFGPNVLAIWEAINEPGPRPSSHTTHSLPASVQPFTVALPATALFAAGPLASVSRDASSSHSRLSRGTDYIGSSGCHKLHSLPMTYSSRSKPTSIGDASLR</sequence>
<dbReference type="Proteomes" id="UP000290572">
    <property type="component" value="Unassembled WGS sequence"/>
</dbReference>
<keyword evidence="3" id="KW-1185">Reference proteome</keyword>
<organism evidence="2 3">
    <name type="scientific">Labeo rohita</name>
    <name type="common">Indian major carp</name>
    <name type="synonym">Cyprinus rohita</name>
    <dbReference type="NCBI Taxonomy" id="84645"/>
    <lineage>
        <taxon>Eukaryota</taxon>
        <taxon>Metazoa</taxon>
        <taxon>Chordata</taxon>
        <taxon>Craniata</taxon>
        <taxon>Vertebrata</taxon>
        <taxon>Euteleostomi</taxon>
        <taxon>Actinopterygii</taxon>
        <taxon>Neopterygii</taxon>
        <taxon>Teleostei</taxon>
        <taxon>Ostariophysi</taxon>
        <taxon>Cypriniformes</taxon>
        <taxon>Cyprinidae</taxon>
        <taxon>Labeoninae</taxon>
        <taxon>Labeonini</taxon>
        <taxon>Labeo</taxon>
    </lineage>
</organism>
<comment type="caution">
    <text evidence="2">The sequence shown here is derived from an EMBL/GenBank/DDBJ whole genome shotgun (WGS) entry which is preliminary data.</text>
</comment>
<feature type="compositionally biased region" description="Polar residues" evidence="1">
    <location>
        <begin position="96"/>
        <end position="105"/>
    </location>
</feature>
<feature type="region of interest" description="Disordered" evidence="1">
    <location>
        <begin position="92"/>
        <end position="113"/>
    </location>
</feature>
<dbReference type="AlphaFoldDB" id="A0A498L6V1"/>
<name>A0A498L6V1_LABRO</name>
<proteinExistence type="predicted"/>
<evidence type="ECO:0000313" key="3">
    <source>
        <dbReference type="Proteomes" id="UP000290572"/>
    </source>
</evidence>
<reference evidence="2 3" key="1">
    <citation type="submission" date="2018-03" db="EMBL/GenBank/DDBJ databases">
        <title>Draft genome sequence of Rohu Carp (Labeo rohita).</title>
        <authorList>
            <person name="Das P."/>
            <person name="Kushwaha B."/>
            <person name="Joshi C.G."/>
            <person name="Kumar D."/>
            <person name="Nagpure N.S."/>
            <person name="Sahoo L."/>
            <person name="Das S.P."/>
            <person name="Bit A."/>
            <person name="Patnaik S."/>
            <person name="Meher P.K."/>
            <person name="Jayasankar P."/>
            <person name="Koringa P.G."/>
            <person name="Patel N.V."/>
            <person name="Hinsu A.T."/>
            <person name="Kumar R."/>
            <person name="Pandey M."/>
            <person name="Agarwal S."/>
            <person name="Srivastava S."/>
            <person name="Singh M."/>
            <person name="Iquebal M.A."/>
            <person name="Jaiswal S."/>
            <person name="Angadi U.B."/>
            <person name="Kumar N."/>
            <person name="Raza M."/>
            <person name="Shah T.M."/>
            <person name="Rai A."/>
            <person name="Jena J.K."/>
        </authorList>
    </citation>
    <scope>NUCLEOTIDE SEQUENCE [LARGE SCALE GENOMIC DNA]</scope>
    <source>
        <strain evidence="2">DASCIFA01</strain>
        <tissue evidence="2">Testis</tissue>
    </source>
</reference>
<dbReference type="STRING" id="84645.A0A498L6V1"/>
<accession>A0A498L6V1</accession>